<evidence type="ECO:0000256" key="4">
    <source>
        <dbReference type="ARBA" id="ARBA00022723"/>
    </source>
</evidence>
<keyword evidence="5 9" id="KW-0863">Zinc-finger</keyword>
<dbReference type="InterPro" id="IPR013083">
    <property type="entry name" value="Znf_RING/FYVE/PHD"/>
</dbReference>
<dbReference type="GO" id="GO:0005634">
    <property type="term" value="C:nucleus"/>
    <property type="evidence" value="ECO:0007669"/>
    <property type="project" value="TreeGrafter"/>
</dbReference>
<dbReference type="GO" id="GO:0008270">
    <property type="term" value="F:zinc ion binding"/>
    <property type="evidence" value="ECO:0007669"/>
    <property type="project" value="UniProtKB-KW"/>
</dbReference>
<dbReference type="PROSITE" id="PS51805">
    <property type="entry name" value="EPHD"/>
    <property type="match status" value="1"/>
</dbReference>
<evidence type="ECO:0000259" key="10">
    <source>
        <dbReference type="PROSITE" id="PS50089"/>
    </source>
</evidence>
<dbReference type="EMBL" id="BMAO01028657">
    <property type="protein sequence ID" value="GFR26452.1"/>
    <property type="molecule type" value="Genomic_DNA"/>
</dbReference>
<dbReference type="OrthoDB" id="512616at2759"/>
<dbReference type="SUPFAM" id="SSF57850">
    <property type="entry name" value="RING/U-box"/>
    <property type="match status" value="1"/>
</dbReference>
<name>A0A8X6LZI9_TRICU</name>
<dbReference type="InterPro" id="IPR059102">
    <property type="entry name" value="PHD_PHF7/G2E3-like"/>
</dbReference>
<evidence type="ECO:0000256" key="5">
    <source>
        <dbReference type="ARBA" id="ARBA00022771"/>
    </source>
</evidence>
<evidence type="ECO:0000313" key="12">
    <source>
        <dbReference type="EMBL" id="GFR26452.1"/>
    </source>
</evidence>
<gene>
    <name evidence="12" type="primary">G2E3</name>
    <name evidence="12" type="ORF">TNCT_678441</name>
</gene>
<dbReference type="InterPro" id="IPR001841">
    <property type="entry name" value="Znf_RING"/>
</dbReference>
<dbReference type="SMART" id="SM00249">
    <property type="entry name" value="PHD"/>
    <property type="match status" value="3"/>
</dbReference>
<evidence type="ECO:0000256" key="6">
    <source>
        <dbReference type="ARBA" id="ARBA00022786"/>
    </source>
</evidence>
<dbReference type="InterPro" id="IPR034732">
    <property type="entry name" value="EPHD"/>
</dbReference>
<evidence type="ECO:0000259" key="11">
    <source>
        <dbReference type="PROSITE" id="PS51805"/>
    </source>
</evidence>
<evidence type="ECO:0000313" key="13">
    <source>
        <dbReference type="Proteomes" id="UP000887116"/>
    </source>
</evidence>
<evidence type="ECO:0000256" key="2">
    <source>
        <dbReference type="ARBA" id="ARBA00004906"/>
    </source>
</evidence>
<evidence type="ECO:0000256" key="8">
    <source>
        <dbReference type="ARBA" id="ARBA00023242"/>
    </source>
</evidence>
<protein>
    <recommendedName>
        <fullName evidence="14">G2/M phase-specific E3 ubiquitin-protein ligase</fullName>
    </recommendedName>
</protein>
<dbReference type="InterPro" id="IPR051188">
    <property type="entry name" value="PHD-type_Zinc_Finger"/>
</dbReference>
<dbReference type="InterPro" id="IPR042013">
    <property type="entry name" value="PHF7/G2E3_ePHD"/>
</dbReference>
<dbReference type="CDD" id="cd15669">
    <property type="entry name" value="ePHD_PHF7_G2E3_like"/>
    <property type="match status" value="1"/>
</dbReference>
<organism evidence="12 13">
    <name type="scientific">Trichonephila clavata</name>
    <name type="common">Joro spider</name>
    <name type="synonym">Nephila clavata</name>
    <dbReference type="NCBI Taxonomy" id="2740835"/>
    <lineage>
        <taxon>Eukaryota</taxon>
        <taxon>Metazoa</taxon>
        <taxon>Ecdysozoa</taxon>
        <taxon>Arthropoda</taxon>
        <taxon>Chelicerata</taxon>
        <taxon>Arachnida</taxon>
        <taxon>Araneae</taxon>
        <taxon>Araneomorphae</taxon>
        <taxon>Entelegynae</taxon>
        <taxon>Araneoidea</taxon>
        <taxon>Nephilidae</taxon>
        <taxon>Trichonephila</taxon>
    </lineage>
</organism>
<accession>A0A8X6LZI9</accession>
<dbReference type="Gene3D" id="3.30.40.10">
    <property type="entry name" value="Zinc/RING finger domain, C3HC4 (zinc finger)"/>
    <property type="match status" value="2"/>
</dbReference>
<comment type="subcellular location">
    <subcellularLocation>
        <location evidence="1">Nucleus</location>
    </subcellularLocation>
</comment>
<dbReference type="PANTHER" id="PTHR12420:SF42">
    <property type="entry name" value="G2_M PHASE-SPECIFIC E3 UBIQUITIN-PROTEIN LIGASE"/>
    <property type="match status" value="1"/>
</dbReference>
<dbReference type="InterPro" id="IPR011011">
    <property type="entry name" value="Znf_FYVE_PHD"/>
</dbReference>
<comment type="pathway">
    <text evidence="2">Protein modification; protein ubiquitination.</text>
</comment>
<dbReference type="Proteomes" id="UP000887116">
    <property type="component" value="Unassembled WGS sequence"/>
</dbReference>
<dbReference type="InterPro" id="IPR001965">
    <property type="entry name" value="Znf_PHD"/>
</dbReference>
<evidence type="ECO:0008006" key="14">
    <source>
        <dbReference type="Google" id="ProtNLM"/>
    </source>
</evidence>
<keyword evidence="7" id="KW-0862">Zinc</keyword>
<reference evidence="12" key="1">
    <citation type="submission" date="2020-07" db="EMBL/GenBank/DDBJ databases">
        <title>Multicomponent nature underlies the extraordinary mechanical properties of spider dragline silk.</title>
        <authorList>
            <person name="Kono N."/>
            <person name="Nakamura H."/>
            <person name="Mori M."/>
            <person name="Yoshida Y."/>
            <person name="Ohtoshi R."/>
            <person name="Malay A.D."/>
            <person name="Moran D.A.P."/>
            <person name="Tomita M."/>
            <person name="Numata K."/>
            <person name="Arakawa K."/>
        </authorList>
    </citation>
    <scope>NUCLEOTIDE SEQUENCE</scope>
</reference>
<evidence type="ECO:0000256" key="3">
    <source>
        <dbReference type="ARBA" id="ARBA00022679"/>
    </source>
</evidence>
<feature type="domain" description="PHD-type" evidence="11">
    <location>
        <begin position="24"/>
        <end position="140"/>
    </location>
</feature>
<proteinExistence type="predicted"/>
<sequence length="489" mass="55725">MPFKLLSLDFYIGVLFQPGIKIPFKTCVFCGKDEDNEFLYGNFFHTESLSAHQNCLFFASGLCQSGRNESEGILGFLISDIEKEVMRGKKLKCFHCKQSGATVGCCKSICRRTFHYPCGVKNHSLHQFFDKFSSYCELHRPRQKAIETPEEEFYCRICYLPLSEKDAKNCLYTSCCNHNWYHHACLQKYALSAGRYFFKCPLCNNSSDFLREVEFYGICIPEKDASWELEENAFQDLLYRPECGAKNCYCANGRKYNGKSSWVLLTCLCCGSVARHRHCANLKNNEATWKCEDCEVLEDQIQKKKSNPQSTAEIAECSKQESQTENTQILELALAVSEPSCSYVSSNSAISSFKNNTEVTENAVLRQSIASPCEIKVESAGNFIKKNETEKISSSKELKRKFKQELNSDCKKACLINNILNQIKRENSPDNPPIVLPFNSVKTNDLVLKPKIIIKKRKPGKKFAGECCSGSSRQCIKRMFGMECHNYRI</sequence>
<keyword evidence="6" id="KW-0833">Ubl conjugation pathway</keyword>
<dbReference type="Pfam" id="PF13771">
    <property type="entry name" value="zf-HC5HC2H"/>
    <property type="match status" value="1"/>
</dbReference>
<evidence type="ECO:0000256" key="1">
    <source>
        <dbReference type="ARBA" id="ARBA00004123"/>
    </source>
</evidence>
<feature type="domain" description="RING-type" evidence="10">
    <location>
        <begin position="155"/>
        <end position="204"/>
    </location>
</feature>
<keyword evidence="8" id="KW-0539">Nucleus</keyword>
<keyword evidence="13" id="KW-1185">Reference proteome</keyword>
<dbReference type="Pfam" id="PF26054">
    <property type="entry name" value="PHD_G2E3"/>
    <property type="match status" value="1"/>
</dbReference>
<dbReference type="SUPFAM" id="SSF57903">
    <property type="entry name" value="FYVE/PHD zinc finger"/>
    <property type="match status" value="1"/>
</dbReference>
<dbReference type="PROSITE" id="PS50089">
    <property type="entry name" value="ZF_RING_2"/>
    <property type="match status" value="1"/>
</dbReference>
<keyword evidence="3" id="KW-0808">Transferase</keyword>
<keyword evidence="4" id="KW-0479">Metal-binding</keyword>
<comment type="caution">
    <text evidence="12">The sequence shown here is derived from an EMBL/GenBank/DDBJ whole genome shotgun (WGS) entry which is preliminary data.</text>
</comment>
<dbReference type="PANTHER" id="PTHR12420">
    <property type="entry name" value="PHD FINGER PROTEIN"/>
    <property type="match status" value="1"/>
</dbReference>
<dbReference type="AlphaFoldDB" id="A0A8X6LZI9"/>
<evidence type="ECO:0000256" key="7">
    <source>
        <dbReference type="ARBA" id="ARBA00022833"/>
    </source>
</evidence>
<evidence type="ECO:0000256" key="9">
    <source>
        <dbReference type="PROSITE-ProRule" id="PRU00175"/>
    </source>
</evidence>